<dbReference type="Pfam" id="PF11220">
    <property type="entry name" value="DUF3015"/>
    <property type="match status" value="1"/>
</dbReference>
<accession>U2EK19</accession>
<reference evidence="1 2" key="2">
    <citation type="journal article" date="2013" name="PLoS ONE">
        <title>INDIGO - INtegrated Data Warehouse of MIcrobial GenOmes with Examples from the Red Sea Extremophiles.</title>
        <authorList>
            <person name="Alam I."/>
            <person name="Antunes A."/>
            <person name="Kamau A.A."/>
            <person name="Ba Alawi W."/>
            <person name="Kalkatawi M."/>
            <person name="Stingl U."/>
            <person name="Bajic V.B."/>
        </authorList>
    </citation>
    <scope>NUCLEOTIDE SEQUENCE [LARGE SCALE GENOMIC DNA]</scope>
    <source>
        <strain evidence="1 2">E1L3A</strain>
    </source>
</reference>
<evidence type="ECO:0000313" key="2">
    <source>
        <dbReference type="Proteomes" id="UP000006242"/>
    </source>
</evidence>
<evidence type="ECO:0000313" key="1">
    <source>
        <dbReference type="EMBL" id="ERJ18617.1"/>
    </source>
</evidence>
<comment type="caution">
    <text evidence="1">The sequence shown here is derived from an EMBL/GenBank/DDBJ whole genome shotgun (WGS) entry which is preliminary data.</text>
</comment>
<dbReference type="InterPro" id="IPR021383">
    <property type="entry name" value="DUF3015"/>
</dbReference>
<gene>
    <name evidence="1" type="ORF">SSPSH_002531</name>
</gene>
<dbReference type="EMBL" id="AFNV02000017">
    <property type="protein sequence ID" value="ERJ18617.1"/>
    <property type="molecule type" value="Genomic_DNA"/>
</dbReference>
<organism evidence="1 2">
    <name type="scientific">Salinisphaera shabanensis E1L3A</name>
    <dbReference type="NCBI Taxonomy" id="1033802"/>
    <lineage>
        <taxon>Bacteria</taxon>
        <taxon>Pseudomonadati</taxon>
        <taxon>Pseudomonadota</taxon>
        <taxon>Gammaproteobacteria</taxon>
        <taxon>Salinisphaerales</taxon>
        <taxon>Salinisphaeraceae</taxon>
        <taxon>Salinisphaera</taxon>
    </lineage>
</organism>
<sequence length="164" mass="17215">MSLSWRWGGAASFSSPVQAREFADIYTDCGLGAMIAPRNDAVAAVTNVTWDSGTTAISSNISSPDSCQGGLEQTASLIYNTYPSLEREIAAGQGENLDALMTLAGCPSVDRGGLVHALRESFATEVGAEAYSQRSRVEKSGRLYSVFHDTLSNQPAGQSCAVVG</sequence>
<protein>
    <submittedName>
        <fullName evidence="1">Uncharacterized protein</fullName>
    </submittedName>
</protein>
<dbReference type="STRING" id="1033802.SSPSH_002531"/>
<dbReference type="eggNOG" id="ENOG5032T4V">
    <property type="taxonomic scope" value="Bacteria"/>
</dbReference>
<dbReference type="AlphaFoldDB" id="U2EK19"/>
<proteinExistence type="predicted"/>
<dbReference type="Proteomes" id="UP000006242">
    <property type="component" value="Unassembled WGS sequence"/>
</dbReference>
<reference evidence="1 2" key="1">
    <citation type="journal article" date="2011" name="J. Bacteriol.">
        <title>Genome sequence of Salinisphaera shabanensis, a gammaproteobacterium from the harsh, variable environment of the brine-seawater interface of the Shaban Deep in the Red Sea.</title>
        <authorList>
            <person name="Antunes A."/>
            <person name="Alam I."/>
            <person name="Bajic V.B."/>
            <person name="Stingl U."/>
        </authorList>
    </citation>
    <scope>NUCLEOTIDE SEQUENCE [LARGE SCALE GENOMIC DNA]</scope>
    <source>
        <strain evidence="1 2">E1L3A</strain>
    </source>
</reference>
<keyword evidence="2" id="KW-1185">Reference proteome</keyword>
<name>U2EK19_9GAMM</name>